<comment type="subcellular location">
    <subcellularLocation>
        <location evidence="1">Membrane</location>
        <topology evidence="1">Single-pass membrane protein</topology>
    </subcellularLocation>
</comment>
<dbReference type="FunFam" id="3.80.10.10:FF:000135">
    <property type="entry name" value="Putative LRR receptor-like serine/threonine-protein kinase"/>
    <property type="match status" value="1"/>
</dbReference>
<evidence type="ECO:0000313" key="5">
    <source>
        <dbReference type="EnsemblPlants" id="Kaladp0050s0288.1.v1.1"/>
    </source>
</evidence>
<dbReference type="InterPro" id="IPR001611">
    <property type="entry name" value="Leu-rich_rpt"/>
</dbReference>
<dbReference type="Gramene" id="Kaladp0050s0288.1.v1.1">
    <property type="protein sequence ID" value="Kaladp0050s0288.1.v1.1"/>
    <property type="gene ID" value="Kaladp0050s0288.v1.1"/>
</dbReference>
<dbReference type="PANTHER" id="PTHR45631:SF191">
    <property type="entry name" value="DI-GLUCOSE BINDING PROTEIN WITH LEUCINE-RICH REPEAT DOMAIN-CONTAINING PROTEIN"/>
    <property type="match status" value="1"/>
</dbReference>
<feature type="domain" description="Malectin-like" evidence="4">
    <location>
        <begin position="35"/>
        <end position="367"/>
    </location>
</feature>
<organism evidence="5 6">
    <name type="scientific">Kalanchoe fedtschenkoi</name>
    <name type="common">Lavender scallops</name>
    <name type="synonym">South American air plant</name>
    <dbReference type="NCBI Taxonomy" id="63787"/>
    <lineage>
        <taxon>Eukaryota</taxon>
        <taxon>Viridiplantae</taxon>
        <taxon>Streptophyta</taxon>
        <taxon>Embryophyta</taxon>
        <taxon>Tracheophyta</taxon>
        <taxon>Spermatophyta</taxon>
        <taxon>Magnoliopsida</taxon>
        <taxon>eudicotyledons</taxon>
        <taxon>Gunneridae</taxon>
        <taxon>Pentapetalae</taxon>
        <taxon>Saxifragales</taxon>
        <taxon>Crassulaceae</taxon>
        <taxon>Kalanchoe</taxon>
    </lineage>
</organism>
<keyword evidence="6" id="KW-1185">Reference proteome</keyword>
<dbReference type="OMA" id="WHYIVEN"/>
<feature type="signal peptide" evidence="3">
    <location>
        <begin position="1"/>
        <end position="19"/>
    </location>
</feature>
<accession>A0A7N0U1D6</accession>
<dbReference type="EnsemblPlants" id="Kaladp0050s0288.1.v1.1">
    <property type="protein sequence ID" value="Kaladp0050s0288.1.v1.1"/>
    <property type="gene ID" value="Kaladp0050s0288.v1.1"/>
</dbReference>
<dbReference type="GO" id="GO:0016020">
    <property type="term" value="C:membrane"/>
    <property type="evidence" value="ECO:0007669"/>
    <property type="project" value="UniProtKB-SubCell"/>
</dbReference>
<dbReference type="Proteomes" id="UP000594263">
    <property type="component" value="Unplaced"/>
</dbReference>
<evidence type="ECO:0000256" key="1">
    <source>
        <dbReference type="ARBA" id="ARBA00004167"/>
    </source>
</evidence>
<dbReference type="PANTHER" id="PTHR45631">
    <property type="entry name" value="OS07G0107800 PROTEIN-RELATED"/>
    <property type="match status" value="1"/>
</dbReference>
<evidence type="ECO:0000259" key="4">
    <source>
        <dbReference type="Pfam" id="PF12819"/>
    </source>
</evidence>
<dbReference type="Pfam" id="PF12819">
    <property type="entry name" value="Malectin_like"/>
    <property type="match status" value="1"/>
</dbReference>
<evidence type="ECO:0000313" key="6">
    <source>
        <dbReference type="Proteomes" id="UP000594263"/>
    </source>
</evidence>
<feature type="transmembrane region" description="Helical" evidence="2">
    <location>
        <begin position="557"/>
        <end position="577"/>
    </location>
</feature>
<dbReference type="InterPro" id="IPR032675">
    <property type="entry name" value="LRR_dom_sf"/>
</dbReference>
<sequence length="631" mass="68983">MALIPSLLILLHALPLLIAASPPPAPAAAAVSLRIDCGGNANSTDAFGTTWLSDRYFTAGYPSIVSEPLLFRSVHEKTLRFFPISSGKKNCYVIPSLPDGRYFFRTFIVYDNYDGKSQSPSFDVSVEGTLVFSWRSPWSEGIARNGAYSDLFAFVKDGEADVCFYSIATDPPVIASLEVLQIDQLSYDSAALGDSLILVNYGRLSCGSSQWGPGFSNDSDRFSRSWQSDVEFRSPDSAGFKSLSALNNVKYTDQAPNYFPMKLYQEAVTVAGEGPLEYDLQVDAKMDYLLWFHFAEIDSTVNKAGKRVFDVMVNGKNISRVDIYDKVGGFAAYDFNYVVKNLSNMRLNVKLLPVIGKPIISGLENYALVPADLSTRPEQVAAMRALKGSLRVPDRMGWNGDPCAPTSWDAWEGVTCRVEKNSSFLVIVQIDLGIQGLKGYISDQISLLTNLVSLNLSYNSLGGGIPPGLGHSSLTTLDLSNNRLMGFIPESLYSTSLQLVQLNGNLLEGRVPEELYSIGVHGGSIDLSGNKGLCGVPSLPACPMFWDHNGLSTAGKIGIAVACVVFVCLALLVYFLCIRKGRNDYDFGLGLPNELMSLAAKRNRYQRQKSLMLLEMESQHAKSFPANTVAR</sequence>
<keyword evidence="3" id="KW-0732">Signal</keyword>
<dbReference type="AlphaFoldDB" id="A0A7N0U1D6"/>
<dbReference type="InterPro" id="IPR024788">
    <property type="entry name" value="Malectin-like_Carb-bd_dom"/>
</dbReference>
<evidence type="ECO:0000256" key="2">
    <source>
        <dbReference type="SAM" id="Phobius"/>
    </source>
</evidence>
<dbReference type="Gene3D" id="2.60.120.430">
    <property type="entry name" value="Galactose-binding lectin"/>
    <property type="match status" value="2"/>
</dbReference>
<keyword evidence="2" id="KW-0472">Membrane</keyword>
<protein>
    <recommendedName>
        <fullName evidence="4">Malectin-like domain-containing protein</fullName>
    </recommendedName>
</protein>
<name>A0A7N0U1D6_KALFE</name>
<proteinExistence type="predicted"/>
<keyword evidence="2" id="KW-0812">Transmembrane</keyword>
<dbReference type="Pfam" id="PF00560">
    <property type="entry name" value="LRR_1"/>
    <property type="match status" value="2"/>
</dbReference>
<feature type="chain" id="PRO_5029608478" description="Malectin-like domain-containing protein" evidence="3">
    <location>
        <begin position="20"/>
        <end position="631"/>
    </location>
</feature>
<dbReference type="Gene3D" id="3.80.10.10">
    <property type="entry name" value="Ribonuclease Inhibitor"/>
    <property type="match status" value="1"/>
</dbReference>
<reference evidence="5" key="1">
    <citation type="submission" date="2021-01" db="UniProtKB">
        <authorList>
            <consortium name="EnsemblPlants"/>
        </authorList>
    </citation>
    <scope>IDENTIFICATION</scope>
</reference>
<evidence type="ECO:0000256" key="3">
    <source>
        <dbReference type="SAM" id="SignalP"/>
    </source>
</evidence>
<dbReference type="SUPFAM" id="SSF52058">
    <property type="entry name" value="L domain-like"/>
    <property type="match status" value="1"/>
</dbReference>
<keyword evidence="2" id="KW-1133">Transmembrane helix</keyword>